<evidence type="ECO:0000313" key="4">
    <source>
        <dbReference type="Proteomes" id="UP000070371"/>
    </source>
</evidence>
<accession>A0A126UZK5</accession>
<name>A0A126UZK5_9RHOB</name>
<dbReference type="SUPFAM" id="SSF52402">
    <property type="entry name" value="Adenine nucleotide alpha hydrolases-like"/>
    <property type="match status" value="1"/>
</dbReference>
<evidence type="ECO:0000259" key="2">
    <source>
        <dbReference type="Pfam" id="PF00582"/>
    </source>
</evidence>
<keyword evidence="4" id="KW-1185">Reference proteome</keyword>
<dbReference type="AlphaFoldDB" id="A0A126UZK5"/>
<dbReference type="Gene3D" id="3.40.50.12370">
    <property type="match status" value="1"/>
</dbReference>
<dbReference type="InterPro" id="IPR006016">
    <property type="entry name" value="UspA"/>
</dbReference>
<reference evidence="3 4" key="1">
    <citation type="submission" date="2016-02" db="EMBL/GenBank/DDBJ databases">
        <title>Complete genome sequence of Halocynthiibacter arcticus PAMC 20958t from arctic marine sediment.</title>
        <authorList>
            <person name="Lee Y.M."/>
            <person name="Baek K."/>
            <person name="Lee H.K."/>
            <person name="Shin S.C."/>
        </authorList>
    </citation>
    <scope>NUCLEOTIDE SEQUENCE [LARGE SCALE GENOMIC DNA]</scope>
    <source>
        <strain evidence="3">PAMC 20958</strain>
    </source>
</reference>
<dbReference type="EMBL" id="CP014327">
    <property type="protein sequence ID" value="AML51317.1"/>
    <property type="molecule type" value="Genomic_DNA"/>
</dbReference>
<protein>
    <submittedName>
        <fullName evidence="3">Universal stress protein</fullName>
    </submittedName>
</protein>
<dbReference type="Pfam" id="PF00582">
    <property type="entry name" value="Usp"/>
    <property type="match status" value="1"/>
</dbReference>
<dbReference type="STRING" id="1579316.RC74_08675"/>
<dbReference type="OrthoDB" id="9804721at2"/>
<dbReference type="PRINTS" id="PR01438">
    <property type="entry name" value="UNVRSLSTRESS"/>
</dbReference>
<proteinExistence type="inferred from homology"/>
<dbReference type="Proteomes" id="UP000070371">
    <property type="component" value="Chromosome"/>
</dbReference>
<dbReference type="KEGG" id="hat:RC74_08675"/>
<dbReference type="InterPro" id="IPR006015">
    <property type="entry name" value="Universal_stress_UspA"/>
</dbReference>
<organism evidence="3 4">
    <name type="scientific">Falsihalocynthiibacter arcticus</name>
    <dbReference type="NCBI Taxonomy" id="1579316"/>
    <lineage>
        <taxon>Bacteria</taxon>
        <taxon>Pseudomonadati</taxon>
        <taxon>Pseudomonadota</taxon>
        <taxon>Alphaproteobacteria</taxon>
        <taxon>Rhodobacterales</taxon>
        <taxon>Roseobacteraceae</taxon>
        <taxon>Falsihalocynthiibacter</taxon>
    </lineage>
</organism>
<gene>
    <name evidence="3" type="ORF">RC74_08675</name>
</gene>
<dbReference type="RefSeq" id="WP_039001891.1">
    <property type="nucleotide sequence ID" value="NZ_CP014327.1"/>
</dbReference>
<comment type="similarity">
    <text evidence="1">Belongs to the universal stress protein A family.</text>
</comment>
<dbReference type="PANTHER" id="PTHR46268">
    <property type="entry name" value="STRESS RESPONSE PROTEIN NHAX"/>
    <property type="match status" value="1"/>
</dbReference>
<dbReference type="PANTHER" id="PTHR46268:SF15">
    <property type="entry name" value="UNIVERSAL STRESS PROTEIN HP_0031"/>
    <property type="match status" value="1"/>
</dbReference>
<evidence type="ECO:0000313" key="3">
    <source>
        <dbReference type="EMBL" id="AML51317.1"/>
    </source>
</evidence>
<evidence type="ECO:0000256" key="1">
    <source>
        <dbReference type="ARBA" id="ARBA00008791"/>
    </source>
</evidence>
<feature type="domain" description="UspA" evidence="2">
    <location>
        <begin position="156"/>
        <end position="278"/>
    </location>
</feature>
<dbReference type="CDD" id="cd00293">
    <property type="entry name" value="USP-like"/>
    <property type="match status" value="1"/>
</dbReference>
<sequence>MAYKSILTFMTDSITSAAALSYAANMTTEQNGHLDAFCLGIDRTQVGYYYAGANALIQQEAFAHAQEDAGKSEAWTRKTLEGSPFTWAVDKATVALPSLARLVSIHARFSDVVILPKPYGEGRGGQDEALLESALFEGHASTIIVPDKAKSAVKPKRIVVAWNESLEALNAIRAALPLMISADLVNITIIDPPAHGANRSDPGGPLSQMLARHGVKAEISVLAKSLPRVADVLTRHIVDTDADMLVMGAYGHSRFREAILGGATRHMLERTEVPVFMAH</sequence>